<dbReference type="Proteomes" id="UP000781958">
    <property type="component" value="Unassembled WGS sequence"/>
</dbReference>
<evidence type="ECO:0000313" key="2">
    <source>
        <dbReference type="EMBL" id="MBP2297089.1"/>
    </source>
</evidence>
<organism evidence="2 3">
    <name type="scientific">Azospirillum rugosum</name>
    <dbReference type="NCBI Taxonomy" id="416170"/>
    <lineage>
        <taxon>Bacteria</taxon>
        <taxon>Pseudomonadati</taxon>
        <taxon>Pseudomonadota</taxon>
        <taxon>Alphaproteobacteria</taxon>
        <taxon>Rhodospirillales</taxon>
        <taxon>Azospirillaceae</taxon>
        <taxon>Azospirillum</taxon>
    </lineage>
</organism>
<dbReference type="RefSeq" id="WP_209773321.1">
    <property type="nucleotide sequence ID" value="NZ_JAGINP010000040.1"/>
</dbReference>
<sequence>MSEYDPKQRALEKAASRRRDEDALRSGQVSREDLQRINGGHGLFRNSTLVRRPKKES</sequence>
<protein>
    <submittedName>
        <fullName evidence="2">Uncharacterized protein</fullName>
    </submittedName>
</protein>
<accession>A0ABS4SX01</accession>
<evidence type="ECO:0000313" key="3">
    <source>
        <dbReference type="Proteomes" id="UP000781958"/>
    </source>
</evidence>
<keyword evidence="3" id="KW-1185">Reference proteome</keyword>
<gene>
    <name evidence="2" type="ORF">J2851_006908</name>
</gene>
<feature type="region of interest" description="Disordered" evidence="1">
    <location>
        <begin position="1"/>
        <end position="57"/>
    </location>
</feature>
<name>A0ABS4SX01_9PROT</name>
<dbReference type="EMBL" id="JAGINP010000040">
    <property type="protein sequence ID" value="MBP2297089.1"/>
    <property type="molecule type" value="Genomic_DNA"/>
</dbReference>
<proteinExistence type="predicted"/>
<reference evidence="2 3" key="1">
    <citation type="submission" date="2021-03" db="EMBL/GenBank/DDBJ databases">
        <title>Genomic Encyclopedia of Type Strains, Phase III (KMG-III): the genomes of soil and plant-associated and newly described type strains.</title>
        <authorList>
            <person name="Whitman W."/>
        </authorList>
    </citation>
    <scope>NUCLEOTIDE SEQUENCE [LARGE SCALE GENOMIC DNA]</scope>
    <source>
        <strain evidence="2 3">IMMIB AFH-6</strain>
    </source>
</reference>
<comment type="caution">
    <text evidence="2">The sequence shown here is derived from an EMBL/GenBank/DDBJ whole genome shotgun (WGS) entry which is preliminary data.</text>
</comment>
<feature type="compositionally biased region" description="Basic and acidic residues" evidence="1">
    <location>
        <begin position="1"/>
        <end position="35"/>
    </location>
</feature>
<evidence type="ECO:0000256" key="1">
    <source>
        <dbReference type="SAM" id="MobiDB-lite"/>
    </source>
</evidence>